<name>A0ACB9R5Q1_9MYRT</name>
<organism evidence="1 2">
    <name type="scientific">Melastoma candidum</name>
    <dbReference type="NCBI Taxonomy" id="119954"/>
    <lineage>
        <taxon>Eukaryota</taxon>
        <taxon>Viridiplantae</taxon>
        <taxon>Streptophyta</taxon>
        <taxon>Embryophyta</taxon>
        <taxon>Tracheophyta</taxon>
        <taxon>Spermatophyta</taxon>
        <taxon>Magnoliopsida</taxon>
        <taxon>eudicotyledons</taxon>
        <taxon>Gunneridae</taxon>
        <taxon>Pentapetalae</taxon>
        <taxon>rosids</taxon>
        <taxon>malvids</taxon>
        <taxon>Myrtales</taxon>
        <taxon>Melastomataceae</taxon>
        <taxon>Melastomatoideae</taxon>
        <taxon>Melastomateae</taxon>
        <taxon>Melastoma</taxon>
    </lineage>
</organism>
<proteinExistence type="predicted"/>
<dbReference type="EMBL" id="CM042884">
    <property type="protein sequence ID" value="KAI4371317.1"/>
    <property type="molecule type" value="Genomic_DNA"/>
</dbReference>
<accession>A0ACB9R5Q1</accession>
<reference evidence="2" key="1">
    <citation type="journal article" date="2023" name="Front. Plant Sci.">
        <title>Chromosomal-level genome assembly of Melastoma candidum provides insights into trichome evolution.</title>
        <authorList>
            <person name="Zhong Y."/>
            <person name="Wu W."/>
            <person name="Sun C."/>
            <person name="Zou P."/>
            <person name="Liu Y."/>
            <person name="Dai S."/>
            <person name="Zhou R."/>
        </authorList>
    </citation>
    <scope>NUCLEOTIDE SEQUENCE [LARGE SCALE GENOMIC DNA]</scope>
</reference>
<comment type="caution">
    <text evidence="1">The sequence shown here is derived from an EMBL/GenBank/DDBJ whole genome shotgun (WGS) entry which is preliminary data.</text>
</comment>
<sequence>MFKRIIKGGHKKPAKSEPDDLTSFNNSSGVRNSGSVSTSNVTVNHASRASAGPHSQAGGAAGPAAAAVPLGPPPITTVEPLPAFREVPVSERQNLFLRKLQTCCIQLDFSDPLKSVREKEIKRQALMELVDFIQSGSGKITEQCQEEMIRMIGINVFRCLPPASHENTGQEATDPEEEEPYLDPFWPHLQLVYELLLRYVVSSDTDTKVAKRYIDHSFVLKLLNLFDSEDPREREYLKTILHRIYGKFMVHRPFIRKAINNIFYRFIYETERHSGIGELLEILGSIINGFALPMKEEHKLFLVRALIPLHKPKSIAVYHQQLSYCITQFVEKDYKLADTVIRGLLKYWPVTNCQKEVLFLGELEEVLEATQAAEFQRCMVPLFRQIARCLNSSHFQVAERALFLWNNEHIVSLIAQNRNVVLPIIFEALENNIQGHWNQAVHGLTVNVRRMFQEMDAELFEECQAQYTEKQGKAREVEERRELTWKRLTDAAEERGGVDEMVIG</sequence>
<gene>
    <name evidence="1" type="ORF">MLD38_019566</name>
</gene>
<evidence type="ECO:0000313" key="2">
    <source>
        <dbReference type="Proteomes" id="UP001057402"/>
    </source>
</evidence>
<evidence type="ECO:0000313" key="1">
    <source>
        <dbReference type="EMBL" id="KAI4371317.1"/>
    </source>
</evidence>
<protein>
    <submittedName>
        <fullName evidence="1">Uncharacterized protein</fullName>
    </submittedName>
</protein>
<dbReference type="Proteomes" id="UP001057402">
    <property type="component" value="Chromosome 5"/>
</dbReference>
<keyword evidence="2" id="KW-1185">Reference proteome</keyword>